<dbReference type="Proteomes" id="UP000195442">
    <property type="component" value="Unassembled WGS sequence"/>
</dbReference>
<dbReference type="RefSeq" id="WP_087146550.1">
    <property type="nucleotide sequence ID" value="NZ_FUKJ01000141.1"/>
</dbReference>
<dbReference type="EMBL" id="FUKJ01000141">
    <property type="protein sequence ID" value="SJM91474.1"/>
    <property type="molecule type" value="Genomic_DNA"/>
</dbReference>
<sequence>MYTKNYKQPFARFLKKQTKPFQAAIEDEVLSICRTPEIGELKQSDLIGVRVHKFKFNRQEYLIAYSYSPDNDDAIQIFLIDFYQIGTHENFYSDLKQYLKSG</sequence>
<dbReference type="AlphaFoldDB" id="A0A1R4H5F2"/>
<keyword evidence="2" id="KW-1185">Reference proteome</keyword>
<gene>
    <name evidence="1" type="ORF">CRENPOLYSF2_2250003</name>
</gene>
<evidence type="ECO:0000313" key="1">
    <source>
        <dbReference type="EMBL" id="SJM91474.1"/>
    </source>
</evidence>
<protein>
    <recommendedName>
        <fullName evidence="3">Type II toxin-antitoxin system RelE/ParE family toxin</fullName>
    </recommendedName>
</protein>
<dbReference type="Pfam" id="PF15781">
    <property type="entry name" value="ParE-like_toxin"/>
    <property type="match status" value="1"/>
</dbReference>
<dbReference type="InterPro" id="IPR031552">
    <property type="entry name" value="ParE-like_toxin"/>
</dbReference>
<proteinExistence type="predicted"/>
<name>A0A1R4H5F2_9GAMM</name>
<evidence type="ECO:0008006" key="3">
    <source>
        <dbReference type="Google" id="ProtNLM"/>
    </source>
</evidence>
<reference evidence="2" key="1">
    <citation type="submission" date="2017-02" db="EMBL/GenBank/DDBJ databases">
        <authorList>
            <person name="Daims H."/>
        </authorList>
    </citation>
    <scope>NUCLEOTIDE SEQUENCE [LARGE SCALE GENOMIC DNA]</scope>
</reference>
<organism evidence="1 2">
    <name type="scientific">Crenothrix polyspora</name>
    <dbReference type="NCBI Taxonomy" id="360316"/>
    <lineage>
        <taxon>Bacteria</taxon>
        <taxon>Pseudomonadati</taxon>
        <taxon>Pseudomonadota</taxon>
        <taxon>Gammaproteobacteria</taxon>
        <taxon>Methylococcales</taxon>
        <taxon>Crenotrichaceae</taxon>
        <taxon>Crenothrix</taxon>
    </lineage>
</organism>
<accession>A0A1R4H5F2</accession>
<dbReference type="OrthoDB" id="5296677at2"/>
<evidence type="ECO:0000313" key="2">
    <source>
        <dbReference type="Proteomes" id="UP000195442"/>
    </source>
</evidence>